<dbReference type="STRING" id="5627.A0A1C7MH93"/>
<dbReference type="AlphaFoldDB" id="A0A1C7MH93"/>
<name>A0A1C7MH93_GRIFR</name>
<sequence>MVPKAEYARGRRLLTPSNPRLPLAAVVMRGDAQFINQREKSHISRYSLPAIDETRHVEDVCLMGDNTVVVGYNVGPSQVSLIPLFDDQLPRRIDLRYKAHSTVIESKSHPAQPNPGISCLADPPRRVLSCAGPFIATTSLSAHSAPEPERVSGKIQQVHIHPHAPSLVVLEVDHMDRQVHFYDTRKGGFRHAPCLEFGHRTAARRAGTRYAKGSASNSLFARGYADGTVHVWDYRNGARKNVVERFQFERPAEVVHTVLCDSDWKCVHPHYEPGLTSSWKIWEHVDLWVSGVLTRVAAQIAQNSPGASWN</sequence>
<keyword evidence="2" id="KW-1185">Reference proteome</keyword>
<proteinExistence type="predicted"/>
<dbReference type="EMBL" id="LUGG01000003">
    <property type="protein sequence ID" value="OBZ76198.1"/>
    <property type="molecule type" value="Genomic_DNA"/>
</dbReference>
<reference evidence="1 2" key="1">
    <citation type="submission" date="2016-03" db="EMBL/GenBank/DDBJ databases">
        <title>Whole genome sequencing of Grifola frondosa 9006-11.</title>
        <authorList>
            <person name="Min B."/>
            <person name="Park H."/>
            <person name="Kim J.-G."/>
            <person name="Cho H."/>
            <person name="Oh Y.-L."/>
            <person name="Kong W.-S."/>
            <person name="Choi I.-G."/>
        </authorList>
    </citation>
    <scope>NUCLEOTIDE SEQUENCE [LARGE SCALE GENOMIC DNA]</scope>
    <source>
        <strain evidence="1 2">9006-11</strain>
    </source>
</reference>
<dbReference type="InterPro" id="IPR036322">
    <property type="entry name" value="WD40_repeat_dom_sf"/>
</dbReference>
<dbReference type="Gene3D" id="2.130.10.10">
    <property type="entry name" value="YVTN repeat-like/Quinoprotein amine dehydrogenase"/>
    <property type="match status" value="1"/>
</dbReference>
<evidence type="ECO:0000313" key="1">
    <source>
        <dbReference type="EMBL" id="OBZ76198.1"/>
    </source>
</evidence>
<protein>
    <submittedName>
        <fullName evidence="1">Uncharacterized protein</fullName>
    </submittedName>
</protein>
<gene>
    <name evidence="1" type="ORF">A0H81_03583</name>
</gene>
<dbReference type="SUPFAM" id="SSF50978">
    <property type="entry name" value="WD40 repeat-like"/>
    <property type="match status" value="1"/>
</dbReference>
<dbReference type="OrthoDB" id="1897642at2759"/>
<evidence type="ECO:0000313" key="2">
    <source>
        <dbReference type="Proteomes" id="UP000092993"/>
    </source>
</evidence>
<organism evidence="1 2">
    <name type="scientific">Grifola frondosa</name>
    <name type="common">Maitake</name>
    <name type="synonym">Polyporus frondosus</name>
    <dbReference type="NCBI Taxonomy" id="5627"/>
    <lineage>
        <taxon>Eukaryota</taxon>
        <taxon>Fungi</taxon>
        <taxon>Dikarya</taxon>
        <taxon>Basidiomycota</taxon>
        <taxon>Agaricomycotina</taxon>
        <taxon>Agaricomycetes</taxon>
        <taxon>Polyporales</taxon>
        <taxon>Grifolaceae</taxon>
        <taxon>Grifola</taxon>
    </lineage>
</organism>
<dbReference type="Proteomes" id="UP000092993">
    <property type="component" value="Unassembled WGS sequence"/>
</dbReference>
<dbReference type="InterPro" id="IPR015943">
    <property type="entry name" value="WD40/YVTN_repeat-like_dom_sf"/>
</dbReference>
<accession>A0A1C7MH93</accession>
<comment type="caution">
    <text evidence="1">The sequence shown here is derived from an EMBL/GenBank/DDBJ whole genome shotgun (WGS) entry which is preliminary data.</text>
</comment>